<dbReference type="AlphaFoldDB" id="A0A5B7DMI7"/>
<dbReference type="Gene3D" id="3.40.50.12690">
    <property type="match status" value="1"/>
</dbReference>
<accession>A0A5B7DMI7</accession>
<feature type="compositionally biased region" description="Basic and acidic residues" evidence="1">
    <location>
        <begin position="26"/>
        <end position="38"/>
    </location>
</feature>
<keyword evidence="3" id="KW-1185">Reference proteome</keyword>
<sequence>MATMTSKNTQTEAKEDNQAVHVQQNLEDKGMQTERPAPEKSTIQRKSSICIIGDSVVKNTGSHLKIRMSGSSQECLRGDRIHDIKKTEPKNDLLVIQSGGNDLYRIGEATVKEIEAVKTAEGKNLSVTGGRHQTTKGKRPVQATE</sequence>
<feature type="region of interest" description="Disordered" evidence="1">
    <location>
        <begin position="1"/>
        <end position="46"/>
    </location>
</feature>
<dbReference type="EMBL" id="VSRR010001127">
    <property type="protein sequence ID" value="MPC22801.1"/>
    <property type="molecule type" value="Genomic_DNA"/>
</dbReference>
<organism evidence="2 3">
    <name type="scientific">Portunus trituberculatus</name>
    <name type="common">Swimming crab</name>
    <name type="synonym">Neptunus trituberculatus</name>
    <dbReference type="NCBI Taxonomy" id="210409"/>
    <lineage>
        <taxon>Eukaryota</taxon>
        <taxon>Metazoa</taxon>
        <taxon>Ecdysozoa</taxon>
        <taxon>Arthropoda</taxon>
        <taxon>Crustacea</taxon>
        <taxon>Multicrustacea</taxon>
        <taxon>Malacostraca</taxon>
        <taxon>Eumalacostraca</taxon>
        <taxon>Eucarida</taxon>
        <taxon>Decapoda</taxon>
        <taxon>Pleocyemata</taxon>
        <taxon>Brachyura</taxon>
        <taxon>Eubrachyura</taxon>
        <taxon>Portunoidea</taxon>
        <taxon>Portunidae</taxon>
        <taxon>Portuninae</taxon>
        <taxon>Portunus</taxon>
    </lineage>
</organism>
<feature type="compositionally biased region" description="Polar residues" evidence="1">
    <location>
        <begin position="1"/>
        <end position="11"/>
    </location>
</feature>
<proteinExistence type="predicted"/>
<feature type="region of interest" description="Disordered" evidence="1">
    <location>
        <begin position="125"/>
        <end position="145"/>
    </location>
</feature>
<evidence type="ECO:0000313" key="2">
    <source>
        <dbReference type="EMBL" id="MPC22801.1"/>
    </source>
</evidence>
<gene>
    <name evidence="2" type="ORF">E2C01_015828</name>
</gene>
<evidence type="ECO:0000313" key="3">
    <source>
        <dbReference type="Proteomes" id="UP000324222"/>
    </source>
</evidence>
<reference evidence="2 3" key="1">
    <citation type="submission" date="2019-05" db="EMBL/GenBank/DDBJ databases">
        <title>Another draft genome of Portunus trituberculatus and its Hox gene families provides insights of decapod evolution.</title>
        <authorList>
            <person name="Jeong J.-H."/>
            <person name="Song I."/>
            <person name="Kim S."/>
            <person name="Choi T."/>
            <person name="Kim D."/>
            <person name="Ryu S."/>
            <person name="Kim W."/>
        </authorList>
    </citation>
    <scope>NUCLEOTIDE SEQUENCE [LARGE SCALE GENOMIC DNA]</scope>
    <source>
        <tissue evidence="2">Muscle</tissue>
    </source>
</reference>
<comment type="caution">
    <text evidence="2">The sequence shown here is derived from an EMBL/GenBank/DDBJ whole genome shotgun (WGS) entry which is preliminary data.</text>
</comment>
<evidence type="ECO:0000256" key="1">
    <source>
        <dbReference type="SAM" id="MobiDB-lite"/>
    </source>
</evidence>
<dbReference type="Proteomes" id="UP000324222">
    <property type="component" value="Unassembled WGS sequence"/>
</dbReference>
<name>A0A5B7DMI7_PORTR</name>
<protein>
    <submittedName>
        <fullName evidence="2">Uncharacterized protein</fullName>
    </submittedName>
</protein>